<proteinExistence type="predicted"/>
<dbReference type="OrthoDB" id="8063408at2759"/>
<accession>A0A4Y2IKX3</accession>
<evidence type="ECO:0000313" key="2">
    <source>
        <dbReference type="Proteomes" id="UP000499080"/>
    </source>
</evidence>
<evidence type="ECO:0000313" key="1">
    <source>
        <dbReference type="EMBL" id="GBM78418.1"/>
    </source>
</evidence>
<dbReference type="Proteomes" id="UP000499080">
    <property type="component" value="Unassembled WGS sequence"/>
</dbReference>
<dbReference type="EMBL" id="BGPR01107089">
    <property type="protein sequence ID" value="GBM78418.1"/>
    <property type="molecule type" value="Genomic_DNA"/>
</dbReference>
<protein>
    <submittedName>
        <fullName evidence="1">Uncharacterized protein</fullName>
    </submittedName>
</protein>
<name>A0A4Y2IKX3_ARAVE</name>
<reference evidence="1 2" key="1">
    <citation type="journal article" date="2019" name="Sci. Rep.">
        <title>Orb-weaving spider Araneus ventricosus genome elucidates the spidroin gene catalogue.</title>
        <authorList>
            <person name="Kono N."/>
            <person name="Nakamura H."/>
            <person name="Ohtoshi R."/>
            <person name="Moran D.A.P."/>
            <person name="Shinohara A."/>
            <person name="Yoshida Y."/>
            <person name="Fujiwara M."/>
            <person name="Mori M."/>
            <person name="Tomita M."/>
            <person name="Arakawa K."/>
        </authorList>
    </citation>
    <scope>NUCLEOTIDE SEQUENCE [LARGE SCALE GENOMIC DNA]</scope>
</reference>
<comment type="caution">
    <text evidence="1">The sequence shown here is derived from an EMBL/GenBank/DDBJ whole genome shotgun (WGS) entry which is preliminary data.</text>
</comment>
<sequence length="94" mass="11046">MAFAVPMVWREPRCHLTDCYFCMSSTVGFSRKISTQIQYPNIPSPVRPVPHNESLQSQLSQKPILYIWKRILKIFSHSFDPQRPPMMMKSIHLI</sequence>
<dbReference type="AlphaFoldDB" id="A0A4Y2IKX3"/>
<gene>
    <name evidence="1" type="ORF">AVEN_42370_1</name>
</gene>
<keyword evidence="2" id="KW-1185">Reference proteome</keyword>
<organism evidence="1 2">
    <name type="scientific">Araneus ventricosus</name>
    <name type="common">Orbweaver spider</name>
    <name type="synonym">Epeira ventricosa</name>
    <dbReference type="NCBI Taxonomy" id="182803"/>
    <lineage>
        <taxon>Eukaryota</taxon>
        <taxon>Metazoa</taxon>
        <taxon>Ecdysozoa</taxon>
        <taxon>Arthropoda</taxon>
        <taxon>Chelicerata</taxon>
        <taxon>Arachnida</taxon>
        <taxon>Araneae</taxon>
        <taxon>Araneomorphae</taxon>
        <taxon>Entelegynae</taxon>
        <taxon>Araneoidea</taxon>
        <taxon>Araneidae</taxon>
        <taxon>Araneus</taxon>
    </lineage>
</organism>